<dbReference type="PANTHER" id="PTHR35526:SF3">
    <property type="entry name" value="ANTI-SIGMA-F FACTOR RSBW"/>
    <property type="match status" value="1"/>
</dbReference>
<proteinExistence type="predicted"/>
<sequence length="157" mass="17777">MGRAPLAPPDMSKKMTTIILKTPGEMHYLHKIRNFITGVAEESGISKLDLDKIELAADEACANIIEHGYRADDPDKNLTIRMDFDSERIILTISDQGKYFDPRTKKQIDLKELIAMKRDGGLGISLIQQTMDEIDYRATPEGQNELILTKYLRNSSH</sequence>
<dbReference type="Proteomes" id="UP000229740">
    <property type="component" value="Unassembled WGS sequence"/>
</dbReference>
<comment type="caution">
    <text evidence="3">The sequence shown here is derived from an EMBL/GenBank/DDBJ whole genome shotgun (WGS) entry which is preliminary data.</text>
</comment>
<name>A0A2G6E8Z3_9BACT</name>
<accession>A0A2G6E8Z3</accession>
<reference evidence="3 4" key="1">
    <citation type="submission" date="2017-10" db="EMBL/GenBank/DDBJ databases">
        <title>Novel microbial diversity and functional potential in the marine mammal oral microbiome.</title>
        <authorList>
            <person name="Dudek N.K."/>
            <person name="Sun C.L."/>
            <person name="Burstein D."/>
            <person name="Kantor R.S."/>
            <person name="Aliaga Goltsman D.S."/>
            <person name="Bik E.M."/>
            <person name="Thomas B.C."/>
            <person name="Banfield J.F."/>
            <person name="Relman D.A."/>
        </authorList>
    </citation>
    <scope>NUCLEOTIDE SEQUENCE [LARGE SCALE GENOMIC DNA]</scope>
    <source>
        <strain evidence="3">DOLZORAL124_49_17</strain>
    </source>
</reference>
<dbReference type="GO" id="GO:0004674">
    <property type="term" value="F:protein serine/threonine kinase activity"/>
    <property type="evidence" value="ECO:0007669"/>
    <property type="project" value="UniProtKB-KW"/>
</dbReference>
<gene>
    <name evidence="3" type="ORF">CSB45_03140</name>
</gene>
<dbReference type="InterPro" id="IPR036890">
    <property type="entry name" value="HATPase_C_sf"/>
</dbReference>
<keyword evidence="1" id="KW-0418">Kinase</keyword>
<evidence type="ECO:0000313" key="4">
    <source>
        <dbReference type="Proteomes" id="UP000229740"/>
    </source>
</evidence>
<feature type="domain" description="Histidine kinase/HSP90-like ATPase" evidence="2">
    <location>
        <begin position="25"/>
        <end position="150"/>
    </location>
</feature>
<keyword evidence="1" id="KW-0808">Transferase</keyword>
<organism evidence="3 4">
    <name type="scientific">candidate division KSB3 bacterium</name>
    <dbReference type="NCBI Taxonomy" id="2044937"/>
    <lineage>
        <taxon>Bacteria</taxon>
        <taxon>candidate division KSB3</taxon>
    </lineage>
</organism>
<protein>
    <recommendedName>
        <fullName evidence="2">Histidine kinase/HSP90-like ATPase domain-containing protein</fullName>
    </recommendedName>
</protein>
<dbReference type="SUPFAM" id="SSF55874">
    <property type="entry name" value="ATPase domain of HSP90 chaperone/DNA topoisomerase II/histidine kinase"/>
    <property type="match status" value="1"/>
</dbReference>
<evidence type="ECO:0000259" key="2">
    <source>
        <dbReference type="Pfam" id="PF13581"/>
    </source>
</evidence>
<dbReference type="Pfam" id="PF13581">
    <property type="entry name" value="HATPase_c_2"/>
    <property type="match status" value="1"/>
</dbReference>
<dbReference type="Gene3D" id="3.30.565.10">
    <property type="entry name" value="Histidine kinase-like ATPase, C-terminal domain"/>
    <property type="match status" value="1"/>
</dbReference>
<keyword evidence="1" id="KW-0723">Serine/threonine-protein kinase</keyword>
<dbReference type="InterPro" id="IPR050267">
    <property type="entry name" value="Anti-sigma-factor_SerPK"/>
</dbReference>
<dbReference type="CDD" id="cd16936">
    <property type="entry name" value="HATPase_RsbW-like"/>
    <property type="match status" value="1"/>
</dbReference>
<evidence type="ECO:0000313" key="3">
    <source>
        <dbReference type="EMBL" id="PID58553.1"/>
    </source>
</evidence>
<dbReference type="AlphaFoldDB" id="A0A2G6E8Z3"/>
<evidence type="ECO:0000256" key="1">
    <source>
        <dbReference type="ARBA" id="ARBA00022527"/>
    </source>
</evidence>
<dbReference type="PANTHER" id="PTHR35526">
    <property type="entry name" value="ANTI-SIGMA-F FACTOR RSBW-RELATED"/>
    <property type="match status" value="1"/>
</dbReference>
<dbReference type="EMBL" id="PDPS01000022">
    <property type="protein sequence ID" value="PID58553.1"/>
    <property type="molecule type" value="Genomic_DNA"/>
</dbReference>
<dbReference type="InterPro" id="IPR003594">
    <property type="entry name" value="HATPase_dom"/>
</dbReference>